<dbReference type="CDD" id="cd00806">
    <property type="entry name" value="TrpRS_core"/>
    <property type="match status" value="1"/>
</dbReference>
<comment type="similarity">
    <text evidence="1 8 9">Belongs to the class-I aminoacyl-tRNA synthetase family.</text>
</comment>
<dbReference type="InterPro" id="IPR002305">
    <property type="entry name" value="aa-tRNA-synth_Ic"/>
</dbReference>
<dbReference type="InterPro" id="IPR014729">
    <property type="entry name" value="Rossmann-like_a/b/a_fold"/>
</dbReference>
<accession>A0A1V6N2Z1</accession>
<keyword evidence="3 8" id="KW-0436">Ligase</keyword>
<evidence type="ECO:0000256" key="1">
    <source>
        <dbReference type="ARBA" id="ARBA00005594"/>
    </source>
</evidence>
<organism evidence="10 11">
    <name type="scientific">Methanobrevibacter arboriphilus JCM 13429 = DSM 1125</name>
    <dbReference type="NCBI Taxonomy" id="1300164"/>
    <lineage>
        <taxon>Archaea</taxon>
        <taxon>Methanobacteriati</taxon>
        <taxon>Methanobacteriota</taxon>
        <taxon>Methanomada group</taxon>
        <taxon>Methanobacteria</taxon>
        <taxon>Methanobacteriales</taxon>
        <taxon>Methanobacteriaceae</taxon>
        <taxon>Methanobrevibacter</taxon>
    </lineage>
</organism>
<dbReference type="GO" id="GO:0006436">
    <property type="term" value="P:tryptophanyl-tRNA aminoacylation"/>
    <property type="evidence" value="ECO:0007669"/>
    <property type="project" value="UniProtKB-UniRule"/>
</dbReference>
<proteinExistence type="inferred from homology"/>
<feature type="short sequence motif" description="'KMSKS' region" evidence="8">
    <location>
        <begin position="266"/>
        <end position="270"/>
    </location>
</feature>
<dbReference type="Proteomes" id="UP000191661">
    <property type="component" value="Unassembled WGS sequence"/>
</dbReference>
<dbReference type="NCBIfam" id="TIGR00233">
    <property type="entry name" value="trpS"/>
    <property type="match status" value="1"/>
</dbReference>
<dbReference type="Gene3D" id="3.40.50.620">
    <property type="entry name" value="HUPs"/>
    <property type="match status" value="1"/>
</dbReference>
<dbReference type="SUPFAM" id="SSF52374">
    <property type="entry name" value="Nucleotidylyl transferase"/>
    <property type="match status" value="1"/>
</dbReference>
<keyword evidence="7 8" id="KW-0030">Aminoacyl-tRNA synthetase</keyword>
<dbReference type="FunFam" id="3.40.50.620:FF:000207">
    <property type="entry name" value="Tryptophan--tRNA ligase"/>
    <property type="match status" value="1"/>
</dbReference>
<dbReference type="AlphaFoldDB" id="A0A1V6N2Z1"/>
<dbReference type="InterPro" id="IPR002306">
    <property type="entry name" value="Trp-tRNA-ligase"/>
</dbReference>
<evidence type="ECO:0000256" key="3">
    <source>
        <dbReference type="ARBA" id="ARBA00022598"/>
    </source>
</evidence>
<dbReference type="Pfam" id="PF00579">
    <property type="entry name" value="tRNA-synt_1b"/>
    <property type="match status" value="1"/>
</dbReference>
<dbReference type="PANTHER" id="PTHR10055:SF5">
    <property type="entry name" value="TRYPTOPHAN--TRNA LIGASE"/>
    <property type="match status" value="1"/>
</dbReference>
<dbReference type="PRINTS" id="PR01039">
    <property type="entry name" value="TRNASYNTHTRP"/>
</dbReference>
<evidence type="ECO:0000256" key="8">
    <source>
        <dbReference type="HAMAP-Rule" id="MF_00140"/>
    </source>
</evidence>
<comment type="function">
    <text evidence="8">Catalyzes the attachment of tryptophan to tRNA(Trp).</text>
</comment>
<feature type="short sequence motif" description="'HIGH' region" evidence="8">
    <location>
        <begin position="85"/>
        <end position="93"/>
    </location>
</feature>
<evidence type="ECO:0000256" key="6">
    <source>
        <dbReference type="ARBA" id="ARBA00022917"/>
    </source>
</evidence>
<comment type="subcellular location">
    <subcellularLocation>
        <location evidence="8">Cytoplasm</location>
    </subcellularLocation>
</comment>
<reference evidence="10 11" key="1">
    <citation type="submission" date="2014-12" db="EMBL/GenBank/DDBJ databases">
        <title>Genome sequence of Methanobrevibacter arboriphilicus DH1, DSM1125.</title>
        <authorList>
            <person name="Poehlein A."/>
            <person name="Thauer R.K."/>
            <person name="Seedorf H."/>
            <person name="Daniel R."/>
        </authorList>
    </citation>
    <scope>NUCLEOTIDE SEQUENCE [LARGE SCALE GENOMIC DNA]</scope>
    <source>
        <strain evidence="10 11">DH1</strain>
    </source>
</reference>
<evidence type="ECO:0000256" key="4">
    <source>
        <dbReference type="ARBA" id="ARBA00022741"/>
    </source>
</evidence>
<dbReference type="EMBL" id="JXMW01000007">
    <property type="protein sequence ID" value="OQD58866.1"/>
    <property type="molecule type" value="Genomic_DNA"/>
</dbReference>
<evidence type="ECO:0000256" key="9">
    <source>
        <dbReference type="RuleBase" id="RU363036"/>
    </source>
</evidence>
<dbReference type="Gene3D" id="1.10.240.10">
    <property type="entry name" value="Tyrosyl-Transfer RNA Synthetase"/>
    <property type="match status" value="1"/>
</dbReference>
<evidence type="ECO:0000256" key="7">
    <source>
        <dbReference type="ARBA" id="ARBA00023146"/>
    </source>
</evidence>
<evidence type="ECO:0000313" key="10">
    <source>
        <dbReference type="EMBL" id="OQD58866.1"/>
    </source>
</evidence>
<evidence type="ECO:0000256" key="2">
    <source>
        <dbReference type="ARBA" id="ARBA00022490"/>
    </source>
</evidence>
<dbReference type="HAMAP" id="MF_00140_A">
    <property type="entry name" value="Trp_tRNA_synth_A"/>
    <property type="match status" value="1"/>
</dbReference>
<protein>
    <recommendedName>
        <fullName evidence="8">Tryptophan--tRNA ligase</fullName>
        <ecNumber evidence="8">6.1.1.2</ecNumber>
    </recommendedName>
    <alternativeName>
        <fullName evidence="8">Tryptophanyl-tRNA synthetase</fullName>
        <shortName evidence="8">TrpRS</shortName>
    </alternativeName>
</protein>
<evidence type="ECO:0000313" key="11">
    <source>
        <dbReference type="Proteomes" id="UP000191661"/>
    </source>
</evidence>
<keyword evidence="6 8" id="KW-0648">Protein biosynthesis</keyword>
<sequence length="377" mass="42235">MSIDFSSILEVLGDFLIDPWASSSVDYDKLVNKFGIKKFSSVLKDIEDPLPLMKRGVIFGHRDFEKIIPLVNKNKEFAVVSGMMPSGKMHIGHKMVVDQLKWYLKKGGNLSLPIADMESYGARGIDFNQAKEMAVTEYLSNYIALGLDLTDENVLVYLQSEHNPVKNLAFELSKKTNFNELKAIYGFSPSTSISHLYAPIVQVADILLPQIEEYGGPKHVVVPVGVDQDPHIRLTRDISDKFKSKYGFIPPSSTYHRFLTGLTGGKMSSSDPKTAIYLNDSPKEAEKKVKSAKTGGRESLEEQKKLGGCPDQCVVYEMLVYHLIDDDAELKNVYENCKNGTLLCGECKTITAEKMKKFFEKLADKREKSLEIAKTLL</sequence>
<dbReference type="InterPro" id="IPR020653">
    <property type="entry name" value="Tryptophan-tRNA-ligase_arc"/>
</dbReference>
<name>A0A1V6N2Z1_METAZ</name>
<comment type="caution">
    <text evidence="10">The sequence shown here is derived from an EMBL/GenBank/DDBJ whole genome shotgun (WGS) entry which is preliminary data.</text>
</comment>
<dbReference type="PANTHER" id="PTHR10055">
    <property type="entry name" value="TRYPTOPHANYL-TRNA SYNTHETASE"/>
    <property type="match status" value="1"/>
</dbReference>
<keyword evidence="5 8" id="KW-0067">ATP-binding</keyword>
<comment type="catalytic activity">
    <reaction evidence="8">
        <text>tRNA(Trp) + L-tryptophan + ATP = L-tryptophyl-tRNA(Trp) + AMP + diphosphate + H(+)</text>
        <dbReference type="Rhea" id="RHEA:24080"/>
        <dbReference type="Rhea" id="RHEA-COMP:9671"/>
        <dbReference type="Rhea" id="RHEA-COMP:9705"/>
        <dbReference type="ChEBI" id="CHEBI:15378"/>
        <dbReference type="ChEBI" id="CHEBI:30616"/>
        <dbReference type="ChEBI" id="CHEBI:33019"/>
        <dbReference type="ChEBI" id="CHEBI:57912"/>
        <dbReference type="ChEBI" id="CHEBI:78442"/>
        <dbReference type="ChEBI" id="CHEBI:78535"/>
        <dbReference type="ChEBI" id="CHEBI:456215"/>
        <dbReference type="EC" id="6.1.1.2"/>
    </reaction>
</comment>
<dbReference type="GO" id="GO:0005737">
    <property type="term" value="C:cytoplasm"/>
    <property type="evidence" value="ECO:0007669"/>
    <property type="project" value="UniProtKB-SubCell"/>
</dbReference>
<dbReference type="GO" id="GO:0004830">
    <property type="term" value="F:tryptophan-tRNA ligase activity"/>
    <property type="evidence" value="ECO:0007669"/>
    <property type="project" value="UniProtKB-UniRule"/>
</dbReference>
<gene>
    <name evidence="8 10" type="primary">trpS</name>
    <name evidence="10" type="ORF">MBBAR_7c00380</name>
</gene>
<keyword evidence="11" id="KW-1185">Reference proteome</keyword>
<dbReference type="NCBIfam" id="NF008925">
    <property type="entry name" value="PRK12285.1-2"/>
    <property type="match status" value="1"/>
</dbReference>
<evidence type="ECO:0000256" key="5">
    <source>
        <dbReference type="ARBA" id="ARBA00022840"/>
    </source>
</evidence>
<keyword evidence="2 8" id="KW-0963">Cytoplasm</keyword>
<dbReference type="GO" id="GO:0005524">
    <property type="term" value="F:ATP binding"/>
    <property type="evidence" value="ECO:0007669"/>
    <property type="project" value="UniProtKB-UniRule"/>
</dbReference>
<keyword evidence="4 8" id="KW-0547">Nucleotide-binding</keyword>
<dbReference type="EC" id="6.1.1.2" evidence="8"/>